<name>A0A1Y1LV13_PHOPY</name>
<reference evidence="2" key="1">
    <citation type="journal article" date="2016" name="Sci. Rep.">
        <title>Molecular characterization of firefly nuptial gifts: a multi-omics approach sheds light on postcopulatory sexual selection.</title>
        <authorList>
            <person name="Al-Wathiqui N."/>
            <person name="Fallon T.R."/>
            <person name="South A."/>
            <person name="Weng J.K."/>
            <person name="Lewis S.M."/>
        </authorList>
    </citation>
    <scope>NUCLEOTIDE SEQUENCE</scope>
</reference>
<dbReference type="KEGG" id="ppyr:116161197"/>
<dbReference type="GO" id="GO:0006629">
    <property type="term" value="P:lipid metabolic process"/>
    <property type="evidence" value="ECO:0007669"/>
    <property type="project" value="TreeGrafter"/>
</dbReference>
<dbReference type="GO" id="GO:0005737">
    <property type="term" value="C:cytoplasm"/>
    <property type="evidence" value="ECO:0007669"/>
    <property type="project" value="TreeGrafter"/>
</dbReference>
<evidence type="ECO:0000256" key="1">
    <source>
        <dbReference type="SAM" id="SignalP"/>
    </source>
</evidence>
<accession>A0A1Y1LV13</accession>
<dbReference type="RefSeq" id="XP_031330315.1">
    <property type="nucleotide sequence ID" value="XM_031474455.1"/>
</dbReference>
<dbReference type="Gene3D" id="2.40.128.20">
    <property type="match status" value="1"/>
</dbReference>
<dbReference type="PANTHER" id="PTHR10612">
    <property type="entry name" value="APOLIPOPROTEIN D"/>
    <property type="match status" value="1"/>
</dbReference>
<dbReference type="PANTHER" id="PTHR10612:SF49">
    <property type="entry name" value="APOLIPOPROTEIN D-LIKE PROTEIN"/>
    <property type="match status" value="1"/>
</dbReference>
<dbReference type="OrthoDB" id="565904at2759"/>
<evidence type="ECO:0000313" key="2">
    <source>
        <dbReference type="EMBL" id="JAV75865.1"/>
    </source>
</evidence>
<sequence>MHRTVLLAVVSALVFAPCGGTCPDVDPEVNFDVNKILGHWYIVQQTGAKHPCLTLNFTKKADKDEYRMIETCQSSKFFNTLGLQYEHHTKGKLRVPNATSPAIMDLSYTLSIRTLKLTIFATDYENYLGFLTCIKGFAFSNKPQVTIASRTPGLGPPHLEPVYAKLLKYNINPYVIDTVKQYECAEHGEKGIFVKAVSGTVDTVKGAIGSVVNLFSSGKKDSNLDPKITGENEIDVRAGQSQ</sequence>
<dbReference type="InterPro" id="IPR012674">
    <property type="entry name" value="Calycin"/>
</dbReference>
<proteinExistence type="predicted"/>
<feature type="chain" id="PRO_5012417635" description="Lipocalin/cytosolic fatty-acid binding domain-containing protein" evidence="1">
    <location>
        <begin position="21"/>
        <end position="242"/>
    </location>
</feature>
<dbReference type="SUPFAM" id="SSF50814">
    <property type="entry name" value="Lipocalins"/>
    <property type="match status" value="1"/>
</dbReference>
<dbReference type="GO" id="GO:0000302">
    <property type="term" value="P:response to reactive oxygen species"/>
    <property type="evidence" value="ECO:0007669"/>
    <property type="project" value="TreeGrafter"/>
</dbReference>
<evidence type="ECO:0008006" key="3">
    <source>
        <dbReference type="Google" id="ProtNLM"/>
    </source>
</evidence>
<dbReference type="EMBL" id="GEZM01049759">
    <property type="protein sequence ID" value="JAV75865.1"/>
    <property type="molecule type" value="Transcribed_RNA"/>
</dbReference>
<organism evidence="2">
    <name type="scientific">Photinus pyralis</name>
    <name type="common">Common eastern firefly</name>
    <name type="synonym">Lampyris pyralis</name>
    <dbReference type="NCBI Taxonomy" id="7054"/>
    <lineage>
        <taxon>Eukaryota</taxon>
        <taxon>Metazoa</taxon>
        <taxon>Ecdysozoa</taxon>
        <taxon>Arthropoda</taxon>
        <taxon>Hexapoda</taxon>
        <taxon>Insecta</taxon>
        <taxon>Pterygota</taxon>
        <taxon>Neoptera</taxon>
        <taxon>Endopterygota</taxon>
        <taxon>Coleoptera</taxon>
        <taxon>Polyphaga</taxon>
        <taxon>Elateriformia</taxon>
        <taxon>Elateroidea</taxon>
        <taxon>Lampyridae</taxon>
        <taxon>Lampyrinae</taxon>
        <taxon>Photinus</taxon>
    </lineage>
</organism>
<keyword evidence="1" id="KW-0732">Signal</keyword>
<feature type="signal peptide" evidence="1">
    <location>
        <begin position="1"/>
        <end position="20"/>
    </location>
</feature>
<protein>
    <recommendedName>
        <fullName evidence="3">Lipocalin/cytosolic fatty-acid binding domain-containing protein</fullName>
    </recommendedName>
</protein>
<dbReference type="GeneID" id="116161197"/>
<dbReference type="AlphaFoldDB" id="A0A1Y1LV13"/>